<evidence type="ECO:0000313" key="1">
    <source>
        <dbReference type="EMBL" id="CAA7196261.1"/>
    </source>
</evidence>
<protein>
    <submittedName>
        <fullName evidence="1">Uncharacterized protein</fullName>
    </submittedName>
</protein>
<name>A0A6N4X6E7_9FLAO</name>
<evidence type="ECO:0000313" key="2">
    <source>
        <dbReference type="Proteomes" id="UP000445144"/>
    </source>
</evidence>
<reference evidence="1 2" key="1">
    <citation type="submission" date="2020-01" db="EMBL/GenBank/DDBJ databases">
        <authorList>
            <person name="Rodrigo-Torres L."/>
            <person name="Arahal R. D."/>
            <person name="Lucena T."/>
        </authorList>
    </citation>
    <scope>NUCLEOTIDE SEQUENCE [LARGE SCALE GENOMIC DNA]</scope>
    <source>
        <strain evidence="1 2">CECT 9293</strain>
    </source>
</reference>
<dbReference type="EMBL" id="CACVBR010000021">
    <property type="protein sequence ID" value="CAA7196261.1"/>
    <property type="molecule type" value="Genomic_DNA"/>
</dbReference>
<dbReference type="AlphaFoldDB" id="A0A6N4X6E7"/>
<keyword evidence="2" id="KW-1185">Reference proteome</keyword>
<sequence>MIVNMKDQRIFKWLEAGGFLRIINKGKWIERGSVIHAKEIEQNTYLLFVEIKDSTPNDIQAFIVEFESLDSIGKYEPLQIMFYMSIKNTQDLLYFEKYLEIPADQC</sequence>
<accession>A0A6N4X6E7</accession>
<dbReference type="Proteomes" id="UP000445144">
    <property type="component" value="Unassembled WGS sequence"/>
</dbReference>
<proteinExistence type="predicted"/>
<organism evidence="1 2">
    <name type="scientific">Chryseobacterium potabilaquae</name>
    <dbReference type="NCBI Taxonomy" id="2675057"/>
    <lineage>
        <taxon>Bacteria</taxon>
        <taxon>Pseudomonadati</taxon>
        <taxon>Bacteroidota</taxon>
        <taxon>Flavobacteriia</taxon>
        <taxon>Flavobacteriales</taxon>
        <taxon>Weeksellaceae</taxon>
        <taxon>Chryseobacterium group</taxon>
        <taxon>Chryseobacterium</taxon>
    </lineage>
</organism>
<gene>
    <name evidence="1" type="ORF">CHRY9293_02368</name>
</gene>